<sequence length="155" mass="17174">MPAPPDSLRMPGWVTALILCLASSAAAASPAYRWVDAQGQVHYSQTPPGQGAYSKYEPRAPRAHPAPAVESIDDFVESSETDELARAAAEHARQVARNERQQQCQAARDRLAYLDAKTARRLMRVDDNGERVRFTEDMFNAERDKALEQIASSCE</sequence>
<feature type="signal peptide" evidence="2">
    <location>
        <begin position="1"/>
        <end position="27"/>
    </location>
</feature>
<dbReference type="Proteomes" id="UP001254608">
    <property type="component" value="Unassembled WGS sequence"/>
</dbReference>
<dbReference type="Pfam" id="PF13511">
    <property type="entry name" value="DUF4124"/>
    <property type="match status" value="1"/>
</dbReference>
<reference evidence="4 5" key="1">
    <citation type="submission" date="2023-09" db="EMBL/GenBank/DDBJ databases">
        <authorList>
            <person name="Rey-Velasco X."/>
        </authorList>
    </citation>
    <scope>NUCLEOTIDE SEQUENCE [LARGE SCALE GENOMIC DNA]</scope>
    <source>
        <strain evidence="4 5">W345</strain>
    </source>
</reference>
<keyword evidence="2" id="KW-0732">Signal</keyword>
<protein>
    <submittedName>
        <fullName evidence="4">DUF4124 domain-containing protein</fullName>
    </submittedName>
</protein>
<feature type="domain" description="DUF4124" evidence="3">
    <location>
        <begin position="19"/>
        <end position="68"/>
    </location>
</feature>
<name>A0ABU2WDE2_9GAMM</name>
<gene>
    <name evidence="4" type="ORF">RM530_00755</name>
</gene>
<evidence type="ECO:0000313" key="4">
    <source>
        <dbReference type="EMBL" id="MDT0495896.1"/>
    </source>
</evidence>
<dbReference type="SUPFAM" id="SSF64210">
    <property type="entry name" value="Head-to-tail joining protein W, gpW"/>
    <property type="match status" value="1"/>
</dbReference>
<feature type="chain" id="PRO_5045096150" evidence="2">
    <location>
        <begin position="28"/>
        <end position="155"/>
    </location>
</feature>
<dbReference type="RefSeq" id="WP_311363288.1">
    <property type="nucleotide sequence ID" value="NZ_JAVRIC010000001.1"/>
</dbReference>
<dbReference type="InterPro" id="IPR025392">
    <property type="entry name" value="DUF4124"/>
</dbReference>
<evidence type="ECO:0000313" key="5">
    <source>
        <dbReference type="Proteomes" id="UP001254608"/>
    </source>
</evidence>
<feature type="region of interest" description="Disordered" evidence="1">
    <location>
        <begin position="45"/>
        <end position="65"/>
    </location>
</feature>
<proteinExistence type="predicted"/>
<evidence type="ECO:0000256" key="1">
    <source>
        <dbReference type="SAM" id="MobiDB-lite"/>
    </source>
</evidence>
<dbReference type="InterPro" id="IPR036626">
    <property type="entry name" value="GpW_sf"/>
</dbReference>
<accession>A0ABU2WDE2</accession>
<dbReference type="EMBL" id="JAVRIC010000001">
    <property type="protein sequence ID" value="MDT0495896.1"/>
    <property type="molecule type" value="Genomic_DNA"/>
</dbReference>
<keyword evidence="5" id="KW-1185">Reference proteome</keyword>
<comment type="caution">
    <text evidence="4">The sequence shown here is derived from an EMBL/GenBank/DDBJ whole genome shotgun (WGS) entry which is preliminary data.</text>
</comment>
<organism evidence="4 5">
    <name type="scientific">Banduia mediterranea</name>
    <dbReference type="NCBI Taxonomy" id="3075609"/>
    <lineage>
        <taxon>Bacteria</taxon>
        <taxon>Pseudomonadati</taxon>
        <taxon>Pseudomonadota</taxon>
        <taxon>Gammaproteobacteria</taxon>
        <taxon>Nevskiales</taxon>
        <taxon>Algiphilaceae</taxon>
        <taxon>Banduia</taxon>
    </lineage>
</organism>
<evidence type="ECO:0000259" key="3">
    <source>
        <dbReference type="Pfam" id="PF13511"/>
    </source>
</evidence>
<evidence type="ECO:0000256" key="2">
    <source>
        <dbReference type="SAM" id="SignalP"/>
    </source>
</evidence>